<sequence length="64" mass="6947">MKDQDMVLSIIVNAIQFALQQARKDSGGPGDVIPPEERVDLARAILAALSEQGFEVTRAPSEPR</sequence>
<comment type="caution">
    <text evidence="1">The sequence shown here is derived from an EMBL/GenBank/DDBJ whole genome shotgun (WGS) entry which is preliminary data.</text>
</comment>
<dbReference type="Proteomes" id="UP000620670">
    <property type="component" value="Unassembled WGS sequence"/>
</dbReference>
<proteinExistence type="predicted"/>
<gene>
    <name evidence="1" type="ORF">JAO75_05535</name>
</gene>
<evidence type="ECO:0000313" key="2">
    <source>
        <dbReference type="Proteomes" id="UP000620670"/>
    </source>
</evidence>
<accession>A0ABS0XXU8</accession>
<keyword evidence="2" id="KW-1185">Reference proteome</keyword>
<dbReference type="EMBL" id="JAELXT010000003">
    <property type="protein sequence ID" value="MBJ6124869.1"/>
    <property type="molecule type" value="Genomic_DNA"/>
</dbReference>
<evidence type="ECO:0000313" key="1">
    <source>
        <dbReference type="EMBL" id="MBJ6124869.1"/>
    </source>
</evidence>
<protein>
    <submittedName>
        <fullName evidence="1">Uncharacterized protein</fullName>
    </submittedName>
</protein>
<reference evidence="2" key="1">
    <citation type="submission" date="2020-12" db="EMBL/GenBank/DDBJ databases">
        <title>Hymenobacter sp.</title>
        <authorList>
            <person name="Kim M.K."/>
        </authorList>
    </citation>
    <scope>NUCLEOTIDE SEQUENCE [LARGE SCALE GENOMIC DNA]</scope>
    <source>
        <strain evidence="2">BT325</strain>
    </source>
</reference>
<name>A0ABS0XXU8_9HYPH</name>
<organism evidence="1 2">
    <name type="scientific">Microvirga splendida</name>
    <dbReference type="NCBI Taxonomy" id="2795727"/>
    <lineage>
        <taxon>Bacteria</taxon>
        <taxon>Pseudomonadati</taxon>
        <taxon>Pseudomonadota</taxon>
        <taxon>Alphaproteobacteria</taxon>
        <taxon>Hyphomicrobiales</taxon>
        <taxon>Methylobacteriaceae</taxon>
        <taxon>Microvirga</taxon>
    </lineage>
</organism>
<dbReference type="RefSeq" id="WP_199047360.1">
    <property type="nucleotide sequence ID" value="NZ_JAELXT010000003.1"/>
</dbReference>